<evidence type="ECO:0000256" key="7">
    <source>
        <dbReference type="HAMAP-Rule" id="MF_00397"/>
    </source>
</evidence>
<gene>
    <name evidence="7" type="primary">citG</name>
    <name evidence="8" type="ORF">EV210_104166</name>
</gene>
<dbReference type="Gene3D" id="1.10.4200.10">
    <property type="entry name" value="Triphosphoribosyl-dephospho-CoA protein"/>
    <property type="match status" value="1"/>
</dbReference>
<sequence>MQQLQSQRVSLQHILDAKERRAHMQAELRSCYRASVVSITVNMPGNVKYNDDTVTLVYKALDAVRTSIKNSGFILLEERIYYCFTGPVALIAVSGDASKLKSAAVSIEEEHAYSRLLDIDVFDESGQQINRKNQGLPSRRCLVCAETAVNCMRAQRHSPEEVLKVVREMILQHRAEQAGSLPKEVEIIAGAALEAMLFEAACAPAPGLVDRFNSGAHDDMDIFTFIRSSRALVPAMERCAIAAWNHSGPREELLPILRYIGTGAEKAMFVATEGINTQKGLLFLLGIVVAAAALAVKEHRGNLSVENILANVAGICSGIVASDLEILKIQLPSRQLSAGERLYLSYGTLGIRGEVEKGLPSVAAVGLPTLHDALSKGHSLNDALIQTLLSLMAETEDTTILNRHDYAVLKSVQLDAKHLMKLGGMVTEAGRREIALLDQSYAMRRISPGGSADLLAVTYFLYAIEKSLKV</sequence>
<dbReference type="InterPro" id="IPR002736">
    <property type="entry name" value="CitG"/>
</dbReference>
<evidence type="ECO:0000256" key="5">
    <source>
        <dbReference type="ARBA" id="ARBA00022840"/>
    </source>
</evidence>
<dbReference type="EC" id="2.4.2.52" evidence="7"/>
<dbReference type="NCBIfam" id="TIGR03124">
    <property type="entry name" value="citrate_citX"/>
    <property type="match status" value="1"/>
</dbReference>
<proteinExistence type="inferred from homology"/>
<comment type="catalytic activity">
    <reaction evidence="1 7">
        <text>3'-dephospho-CoA + ATP = 2'-(5''-triphospho-alpha-D-ribosyl)-3'-dephospho-CoA + adenine</text>
        <dbReference type="Rhea" id="RHEA:15117"/>
        <dbReference type="ChEBI" id="CHEBI:16708"/>
        <dbReference type="ChEBI" id="CHEBI:30616"/>
        <dbReference type="ChEBI" id="CHEBI:57328"/>
        <dbReference type="ChEBI" id="CHEBI:61378"/>
        <dbReference type="EC" id="2.4.2.52"/>
    </reaction>
</comment>
<dbReference type="RefSeq" id="WP_132077811.1">
    <property type="nucleotide sequence ID" value="NZ_SLUI01000004.1"/>
</dbReference>
<dbReference type="PANTHER" id="PTHR30201">
    <property type="entry name" value="TRIPHOSPHORIBOSYL-DEPHOSPHO-COA SYNTHASE"/>
    <property type="match status" value="1"/>
</dbReference>
<dbReference type="AlphaFoldDB" id="A0A4R1Q1K1"/>
<evidence type="ECO:0000256" key="4">
    <source>
        <dbReference type="ARBA" id="ARBA00022741"/>
    </source>
</evidence>
<evidence type="ECO:0000256" key="6">
    <source>
        <dbReference type="ARBA" id="ARBA00048574"/>
    </source>
</evidence>
<evidence type="ECO:0000313" key="8">
    <source>
        <dbReference type="EMBL" id="TCL38198.1"/>
    </source>
</evidence>
<protein>
    <recommendedName>
        <fullName evidence="7">Probable 2-(5''-triphosphoribosyl)-3'-dephosphocoenzyme-A synthase</fullName>
        <shortName evidence="7">2-(5''-triphosphoribosyl)-3'-dephospho-CoA synthase</shortName>
        <ecNumber evidence="7">2.4.2.52</ecNumber>
    </recommendedName>
</protein>
<dbReference type="Pfam" id="PF03802">
    <property type="entry name" value="CitX"/>
    <property type="match status" value="1"/>
</dbReference>
<dbReference type="Pfam" id="PF01874">
    <property type="entry name" value="CitG"/>
    <property type="match status" value="1"/>
</dbReference>
<keyword evidence="3" id="KW-0548">Nucleotidyltransferase</keyword>
<dbReference type="EMBL" id="SLUI01000004">
    <property type="protein sequence ID" value="TCL38198.1"/>
    <property type="molecule type" value="Genomic_DNA"/>
</dbReference>
<keyword evidence="2 7" id="KW-0808">Transferase</keyword>
<evidence type="ECO:0000256" key="3">
    <source>
        <dbReference type="ARBA" id="ARBA00022695"/>
    </source>
</evidence>
<evidence type="ECO:0000256" key="1">
    <source>
        <dbReference type="ARBA" id="ARBA00001210"/>
    </source>
</evidence>
<accession>A0A4R1Q1K1</accession>
<comment type="catalytic activity">
    <reaction evidence="6">
        <text>apo-[citrate lyase ACP] + 2'-(5''-triphospho-alpha-D-ribosyl)-3'-dephospho-CoA = holo-[citrate lyase ACP] + diphosphate</text>
        <dbReference type="Rhea" id="RHEA:16333"/>
        <dbReference type="Rhea" id="RHEA-COMP:10157"/>
        <dbReference type="Rhea" id="RHEA-COMP:10158"/>
        <dbReference type="ChEBI" id="CHEBI:29999"/>
        <dbReference type="ChEBI" id="CHEBI:33019"/>
        <dbReference type="ChEBI" id="CHEBI:61378"/>
        <dbReference type="ChEBI" id="CHEBI:82683"/>
        <dbReference type="EC" id="2.7.7.61"/>
    </reaction>
</comment>
<keyword evidence="4 7" id="KW-0547">Nucleotide-binding</keyword>
<reference evidence="8 9" key="1">
    <citation type="submission" date="2019-03" db="EMBL/GenBank/DDBJ databases">
        <title>Genomic Encyclopedia of Type Strains, Phase IV (KMG-IV): sequencing the most valuable type-strain genomes for metagenomic binning, comparative biology and taxonomic classification.</title>
        <authorList>
            <person name="Goeker M."/>
        </authorList>
    </citation>
    <scope>NUCLEOTIDE SEQUENCE [LARGE SCALE GENOMIC DNA]</scope>
    <source>
        <strain evidence="8 9">DSM 15969</strain>
    </source>
</reference>
<name>A0A4R1Q1K1_9FIRM</name>
<dbReference type="GO" id="GO:0005524">
    <property type="term" value="F:ATP binding"/>
    <property type="evidence" value="ECO:0007669"/>
    <property type="project" value="UniProtKB-KW"/>
</dbReference>
<dbReference type="GO" id="GO:0050519">
    <property type="term" value="F:holo-citrate lyase synthase activity"/>
    <property type="evidence" value="ECO:0007669"/>
    <property type="project" value="UniProtKB-EC"/>
</dbReference>
<keyword evidence="5 7" id="KW-0067">ATP-binding</keyword>
<organism evidence="8 9">
    <name type="scientific">Anaerospora hongkongensis</name>
    <dbReference type="NCBI Taxonomy" id="244830"/>
    <lineage>
        <taxon>Bacteria</taxon>
        <taxon>Bacillati</taxon>
        <taxon>Bacillota</taxon>
        <taxon>Negativicutes</taxon>
        <taxon>Selenomonadales</taxon>
        <taxon>Sporomusaceae</taxon>
        <taxon>Anaerospora</taxon>
    </lineage>
</organism>
<dbReference type="Proteomes" id="UP000295063">
    <property type="component" value="Unassembled WGS sequence"/>
</dbReference>
<evidence type="ECO:0000313" key="9">
    <source>
        <dbReference type="Proteomes" id="UP000295063"/>
    </source>
</evidence>
<comment type="caution">
    <text evidence="8">The sequence shown here is derived from an EMBL/GenBank/DDBJ whole genome shotgun (WGS) entry which is preliminary data.</text>
</comment>
<dbReference type="GO" id="GO:0046917">
    <property type="term" value="F:triphosphoribosyl-dephospho-CoA synthase activity"/>
    <property type="evidence" value="ECO:0007669"/>
    <property type="project" value="UniProtKB-UniRule"/>
</dbReference>
<evidence type="ECO:0000256" key="2">
    <source>
        <dbReference type="ARBA" id="ARBA00022679"/>
    </source>
</evidence>
<dbReference type="InterPro" id="IPR017551">
    <property type="entry name" value="TriPribosyl-deP-CoA_syn_CitG"/>
</dbReference>
<dbReference type="PANTHER" id="PTHR30201:SF2">
    <property type="entry name" value="2-(5''-TRIPHOSPHORIBOSYL)-3'-DEPHOSPHOCOENZYME-A SYNTHASE"/>
    <property type="match status" value="1"/>
</dbReference>
<dbReference type="OrthoDB" id="114886at2"/>
<dbReference type="GO" id="GO:0051191">
    <property type="term" value="P:prosthetic group biosynthetic process"/>
    <property type="evidence" value="ECO:0007669"/>
    <property type="project" value="InterPro"/>
</dbReference>
<dbReference type="HAMAP" id="MF_00397">
    <property type="entry name" value="CitG"/>
    <property type="match status" value="1"/>
</dbReference>
<comment type="similarity">
    <text evidence="7">Belongs to the CitG/MdcB family.</text>
</comment>
<keyword evidence="9" id="KW-1185">Reference proteome</keyword>
<dbReference type="InterPro" id="IPR005551">
    <property type="entry name" value="CitX"/>
</dbReference>